<dbReference type="GO" id="GO:0003723">
    <property type="term" value="F:RNA binding"/>
    <property type="evidence" value="ECO:0007669"/>
    <property type="project" value="InterPro"/>
</dbReference>
<proteinExistence type="inferred from homology"/>
<name>A0A2T0VUK2_9LACT</name>
<dbReference type="SMART" id="SM00967">
    <property type="entry name" value="SpoU_sub_bind"/>
    <property type="match status" value="1"/>
</dbReference>
<dbReference type="AlphaFoldDB" id="A0A2T0VUK2"/>
<accession>A0A2T0VUK2</accession>
<feature type="domain" description="RNA 2-O ribose methyltransferase substrate binding" evidence="4">
    <location>
        <begin position="31"/>
        <end position="99"/>
    </location>
</feature>
<protein>
    <submittedName>
        <fullName evidence="5">TrmH family RNA methyltransferase</fullName>
    </submittedName>
</protein>
<dbReference type="GO" id="GO:0006396">
    <property type="term" value="P:RNA processing"/>
    <property type="evidence" value="ECO:0007669"/>
    <property type="project" value="InterPro"/>
</dbReference>
<comment type="similarity">
    <text evidence="1">Belongs to the class IV-like SAM-binding methyltransferase superfamily. RNA methyltransferase TrmH family.</text>
</comment>
<dbReference type="Gene3D" id="3.30.1330.30">
    <property type="match status" value="1"/>
</dbReference>
<keyword evidence="6" id="KW-1185">Reference proteome</keyword>
<dbReference type="InterPro" id="IPR053888">
    <property type="entry name" value="MRM3-like_sub_bind"/>
</dbReference>
<dbReference type="Pfam" id="PF22435">
    <property type="entry name" value="MRM3-like_sub_bind"/>
    <property type="match status" value="1"/>
</dbReference>
<dbReference type="PANTHER" id="PTHR43191">
    <property type="entry name" value="RRNA METHYLTRANSFERASE 3"/>
    <property type="match status" value="1"/>
</dbReference>
<evidence type="ECO:0000313" key="5">
    <source>
        <dbReference type="EMBL" id="PRY75171.1"/>
    </source>
</evidence>
<keyword evidence="2 5" id="KW-0489">Methyltransferase</keyword>
<dbReference type="SUPFAM" id="SSF75217">
    <property type="entry name" value="alpha/beta knot"/>
    <property type="match status" value="1"/>
</dbReference>
<evidence type="ECO:0000313" key="6">
    <source>
        <dbReference type="Proteomes" id="UP000238205"/>
    </source>
</evidence>
<dbReference type="EMBL" id="PVTO01000036">
    <property type="protein sequence ID" value="PRY75171.1"/>
    <property type="molecule type" value="Genomic_DNA"/>
</dbReference>
<comment type="caution">
    <text evidence="5">The sequence shown here is derived from an EMBL/GenBank/DDBJ whole genome shotgun (WGS) entry which is preliminary data.</text>
</comment>
<dbReference type="OrthoDB" id="9794400at2"/>
<evidence type="ECO:0000259" key="4">
    <source>
        <dbReference type="SMART" id="SM00967"/>
    </source>
</evidence>
<dbReference type="GO" id="GO:0005737">
    <property type="term" value="C:cytoplasm"/>
    <property type="evidence" value="ECO:0007669"/>
    <property type="project" value="UniProtKB-ARBA"/>
</dbReference>
<dbReference type="SUPFAM" id="SSF55315">
    <property type="entry name" value="L30e-like"/>
    <property type="match status" value="1"/>
</dbReference>
<gene>
    <name evidence="5" type="ORF">CLV38_1362</name>
</gene>
<dbReference type="InterPro" id="IPR051259">
    <property type="entry name" value="rRNA_Methyltransferase"/>
</dbReference>
<sequence>MDLIESVQNNQVKEWKKLLTRKGRKKQSKYVIEGEHLVEEAIRAKAAIETILIREDKWSGYLDYDADRSVMISEEVSALLTDTVTDQGIFAVVHMKEEQQSITGNRPVLLLDKIQDPGNLGTLIRSADAAGFEGVIIGKGSVDLYNPKALRSAQGSHFHLPVIHDELLHWIEAFKKQGIEVYGTALDERAESYHEVSSKDAFALIVGNEGNGVDPEILKQTTKNLYIPIKGKAESLNVAIAASVLMFSLYK</sequence>
<dbReference type="RefSeq" id="WP_106196075.1">
    <property type="nucleotide sequence ID" value="NZ_PVTO01000036.1"/>
</dbReference>
<dbReference type="InterPro" id="IPR029026">
    <property type="entry name" value="tRNA_m1G_MTases_N"/>
</dbReference>
<dbReference type="Pfam" id="PF00588">
    <property type="entry name" value="SpoU_methylase"/>
    <property type="match status" value="1"/>
</dbReference>
<dbReference type="GO" id="GO:0032259">
    <property type="term" value="P:methylation"/>
    <property type="evidence" value="ECO:0007669"/>
    <property type="project" value="UniProtKB-KW"/>
</dbReference>
<evidence type="ECO:0000256" key="1">
    <source>
        <dbReference type="ARBA" id="ARBA00007228"/>
    </source>
</evidence>
<dbReference type="InterPro" id="IPR029064">
    <property type="entry name" value="Ribosomal_eL30-like_sf"/>
</dbReference>
<dbReference type="Gene3D" id="3.40.1280.10">
    <property type="match status" value="1"/>
</dbReference>
<dbReference type="CDD" id="cd18095">
    <property type="entry name" value="SpoU-like_rRNA-MTase"/>
    <property type="match status" value="1"/>
</dbReference>
<dbReference type="InterPro" id="IPR013123">
    <property type="entry name" value="SpoU_subst-bd"/>
</dbReference>
<keyword evidence="3 5" id="KW-0808">Transferase</keyword>
<dbReference type="GO" id="GO:0008173">
    <property type="term" value="F:RNA methyltransferase activity"/>
    <property type="evidence" value="ECO:0007669"/>
    <property type="project" value="InterPro"/>
</dbReference>
<evidence type="ECO:0000256" key="3">
    <source>
        <dbReference type="ARBA" id="ARBA00022679"/>
    </source>
</evidence>
<evidence type="ECO:0000256" key="2">
    <source>
        <dbReference type="ARBA" id="ARBA00022603"/>
    </source>
</evidence>
<dbReference type="InterPro" id="IPR001537">
    <property type="entry name" value="SpoU_MeTrfase"/>
</dbReference>
<organism evidence="5 6">
    <name type="scientific">Alkalibacterium olivapovliticus</name>
    <dbReference type="NCBI Taxonomy" id="99907"/>
    <lineage>
        <taxon>Bacteria</taxon>
        <taxon>Bacillati</taxon>
        <taxon>Bacillota</taxon>
        <taxon>Bacilli</taxon>
        <taxon>Lactobacillales</taxon>
        <taxon>Carnobacteriaceae</taxon>
        <taxon>Alkalibacterium</taxon>
    </lineage>
</organism>
<dbReference type="Proteomes" id="UP000238205">
    <property type="component" value="Unassembled WGS sequence"/>
</dbReference>
<dbReference type="PANTHER" id="PTHR43191:SF2">
    <property type="entry name" value="RRNA METHYLTRANSFERASE 3, MITOCHONDRIAL"/>
    <property type="match status" value="1"/>
</dbReference>
<dbReference type="InterPro" id="IPR029028">
    <property type="entry name" value="Alpha/beta_knot_MTases"/>
</dbReference>
<reference evidence="5 6" key="1">
    <citation type="submission" date="2018-03" db="EMBL/GenBank/DDBJ databases">
        <title>Genomic Encyclopedia of Archaeal and Bacterial Type Strains, Phase II (KMG-II): from individual species to whole genera.</title>
        <authorList>
            <person name="Goeker M."/>
        </authorList>
    </citation>
    <scope>NUCLEOTIDE SEQUENCE [LARGE SCALE GENOMIC DNA]</scope>
    <source>
        <strain evidence="5 6">DSM 13175</strain>
    </source>
</reference>